<evidence type="ECO:0000313" key="5">
    <source>
        <dbReference type="Proteomes" id="UP000199437"/>
    </source>
</evidence>
<keyword evidence="1" id="KW-1133">Transmembrane helix</keyword>
<dbReference type="Pfam" id="PF16344">
    <property type="entry name" value="FecR_C"/>
    <property type="match status" value="1"/>
</dbReference>
<protein>
    <submittedName>
        <fullName evidence="4">FecR family protein</fullName>
    </submittedName>
</protein>
<dbReference type="InterPro" id="IPR006860">
    <property type="entry name" value="FecR"/>
</dbReference>
<dbReference type="PANTHER" id="PTHR30273:SF2">
    <property type="entry name" value="PROTEIN FECR"/>
    <property type="match status" value="1"/>
</dbReference>
<dbReference type="STRING" id="1267423.SAMN05216290_0795"/>
<evidence type="ECO:0000256" key="1">
    <source>
        <dbReference type="SAM" id="Phobius"/>
    </source>
</evidence>
<keyword evidence="5" id="KW-1185">Reference proteome</keyword>
<dbReference type="Pfam" id="PF04773">
    <property type="entry name" value="FecR"/>
    <property type="match status" value="1"/>
</dbReference>
<dbReference type="InterPro" id="IPR032508">
    <property type="entry name" value="FecR_C"/>
</dbReference>
<dbReference type="OrthoDB" id="1452822at2"/>
<sequence>MNDHRDHIDETTLLKYYLNQLDQEAKTAVDKWLEQEENSKAYEQWVRIWQKADAVEDFEKIDVEANWQRFQQSVGTGKQSFWSAWKVAASLLLVAVFAFIIVKYNGQNESGTWINYQAQANDDLVTLSDGTQVWLKEGATIRYPQEFVGSERPVELTGEAYFDVAHNAEKPFKVKASETTTEVLGTSFNLRSASEIAPLELVLLTGKVRFSTENEMVILQPGQKVALNSSGFITKAANDNVNYLAWRTGLFVFENTSMEQVMADLANAYGFNYQFQSATFSSCPLTSKYEQESLEDIFLSLEVLFGAQITQTGDQVTIIGGQCN</sequence>
<dbReference type="Gene3D" id="2.60.120.1440">
    <property type="match status" value="1"/>
</dbReference>
<dbReference type="PANTHER" id="PTHR30273">
    <property type="entry name" value="PERIPLASMIC SIGNAL SENSOR AND SIGMA FACTOR ACTIVATOR FECR-RELATED"/>
    <property type="match status" value="1"/>
</dbReference>
<keyword evidence="1" id="KW-0472">Membrane</keyword>
<proteinExistence type="predicted"/>
<feature type="transmembrane region" description="Helical" evidence="1">
    <location>
        <begin position="82"/>
        <end position="102"/>
    </location>
</feature>
<reference evidence="5" key="1">
    <citation type="submission" date="2016-10" db="EMBL/GenBank/DDBJ databases">
        <authorList>
            <person name="Varghese N."/>
            <person name="Submissions S."/>
        </authorList>
    </citation>
    <scope>NUCLEOTIDE SEQUENCE [LARGE SCALE GENOMIC DNA]</scope>
    <source>
        <strain evidence="5">CGMCC 1.12402</strain>
    </source>
</reference>
<keyword evidence="1" id="KW-0812">Transmembrane</keyword>
<dbReference type="RefSeq" id="WP_139177408.1">
    <property type="nucleotide sequence ID" value="NZ_FOIR01000001.1"/>
</dbReference>
<dbReference type="EMBL" id="FOIR01000001">
    <property type="protein sequence ID" value="SEV93731.1"/>
    <property type="molecule type" value="Genomic_DNA"/>
</dbReference>
<evidence type="ECO:0000313" key="4">
    <source>
        <dbReference type="EMBL" id="SEV93731.1"/>
    </source>
</evidence>
<dbReference type="AlphaFoldDB" id="A0A1I0MYX2"/>
<dbReference type="Gene3D" id="3.55.50.30">
    <property type="match status" value="1"/>
</dbReference>
<accession>A0A1I0MYX2</accession>
<dbReference type="GO" id="GO:0016989">
    <property type="term" value="F:sigma factor antagonist activity"/>
    <property type="evidence" value="ECO:0007669"/>
    <property type="project" value="TreeGrafter"/>
</dbReference>
<name>A0A1I0MYX2_9BACT</name>
<dbReference type="InterPro" id="IPR012373">
    <property type="entry name" value="Ferrdict_sens_TM"/>
</dbReference>
<feature type="domain" description="Protein FecR C-terminal" evidence="3">
    <location>
        <begin position="251"/>
        <end position="318"/>
    </location>
</feature>
<evidence type="ECO:0000259" key="2">
    <source>
        <dbReference type="Pfam" id="PF04773"/>
    </source>
</evidence>
<evidence type="ECO:0000259" key="3">
    <source>
        <dbReference type="Pfam" id="PF16344"/>
    </source>
</evidence>
<gene>
    <name evidence="4" type="ORF">SAMN05216290_0795</name>
</gene>
<dbReference type="GeneID" id="99985533"/>
<dbReference type="Proteomes" id="UP000199437">
    <property type="component" value="Unassembled WGS sequence"/>
</dbReference>
<dbReference type="PIRSF" id="PIRSF018266">
    <property type="entry name" value="FecR"/>
    <property type="match status" value="1"/>
</dbReference>
<feature type="domain" description="FecR protein" evidence="2">
    <location>
        <begin position="125"/>
        <end position="209"/>
    </location>
</feature>
<organism evidence="4 5">
    <name type="scientific">Roseivirga pacifica</name>
    <dbReference type="NCBI Taxonomy" id="1267423"/>
    <lineage>
        <taxon>Bacteria</taxon>
        <taxon>Pseudomonadati</taxon>
        <taxon>Bacteroidota</taxon>
        <taxon>Cytophagia</taxon>
        <taxon>Cytophagales</taxon>
        <taxon>Roseivirgaceae</taxon>
        <taxon>Roseivirga</taxon>
    </lineage>
</organism>